<dbReference type="SUPFAM" id="SSF55347">
    <property type="entry name" value="Glyceraldehyde-3-phosphate dehydrogenase-like, C-terminal domain"/>
    <property type="match status" value="1"/>
</dbReference>
<protein>
    <submittedName>
        <fullName evidence="5">Putative dehydrogenase</fullName>
    </submittedName>
</protein>
<proteinExistence type="inferred from homology"/>
<dbReference type="RefSeq" id="WP_221336213.1">
    <property type="nucleotide sequence ID" value="NZ_BAABIX010000005.1"/>
</dbReference>
<dbReference type="GO" id="GO:0000166">
    <property type="term" value="F:nucleotide binding"/>
    <property type="evidence" value="ECO:0007669"/>
    <property type="project" value="InterPro"/>
</dbReference>
<organism evidence="5 6">
    <name type="scientific">Thermocatellispora tengchongensis</name>
    <dbReference type="NCBI Taxonomy" id="1073253"/>
    <lineage>
        <taxon>Bacteria</taxon>
        <taxon>Bacillati</taxon>
        <taxon>Actinomycetota</taxon>
        <taxon>Actinomycetes</taxon>
        <taxon>Streptosporangiales</taxon>
        <taxon>Streptosporangiaceae</taxon>
        <taxon>Thermocatellispora</taxon>
    </lineage>
</organism>
<comment type="caution">
    <text evidence="5">The sequence shown here is derived from an EMBL/GenBank/DDBJ whole genome shotgun (WGS) entry which is preliminary data.</text>
</comment>
<dbReference type="InterPro" id="IPR055170">
    <property type="entry name" value="GFO_IDH_MocA-like_dom"/>
</dbReference>
<dbReference type="Gene3D" id="3.30.360.10">
    <property type="entry name" value="Dihydrodipicolinate Reductase, domain 2"/>
    <property type="match status" value="1"/>
</dbReference>
<evidence type="ECO:0000313" key="5">
    <source>
        <dbReference type="EMBL" id="MBB5132974.1"/>
    </source>
</evidence>
<evidence type="ECO:0000256" key="1">
    <source>
        <dbReference type="ARBA" id="ARBA00010928"/>
    </source>
</evidence>
<feature type="domain" description="Gfo/Idh/MocA-like oxidoreductase N-terminal" evidence="3">
    <location>
        <begin position="20"/>
        <end position="139"/>
    </location>
</feature>
<dbReference type="GO" id="GO:0016491">
    <property type="term" value="F:oxidoreductase activity"/>
    <property type="evidence" value="ECO:0007669"/>
    <property type="project" value="UniProtKB-KW"/>
</dbReference>
<dbReference type="InterPro" id="IPR036291">
    <property type="entry name" value="NAD(P)-bd_dom_sf"/>
</dbReference>
<dbReference type="InterPro" id="IPR051317">
    <property type="entry name" value="Gfo/Idh/MocA_oxidoreduct"/>
</dbReference>
<dbReference type="AlphaFoldDB" id="A0A840NVZ0"/>
<feature type="domain" description="GFO/IDH/MocA-like oxidoreductase" evidence="4">
    <location>
        <begin position="149"/>
        <end position="270"/>
    </location>
</feature>
<dbReference type="PANTHER" id="PTHR43708:SF5">
    <property type="entry name" value="CONSERVED EXPRESSED OXIDOREDUCTASE (EUROFUNG)-RELATED"/>
    <property type="match status" value="1"/>
</dbReference>
<evidence type="ECO:0000259" key="4">
    <source>
        <dbReference type="Pfam" id="PF22725"/>
    </source>
</evidence>
<evidence type="ECO:0000259" key="3">
    <source>
        <dbReference type="Pfam" id="PF01408"/>
    </source>
</evidence>
<dbReference type="Pfam" id="PF01408">
    <property type="entry name" value="GFO_IDH_MocA"/>
    <property type="match status" value="1"/>
</dbReference>
<gene>
    <name evidence="5" type="ORF">HNP84_002695</name>
</gene>
<dbReference type="InterPro" id="IPR000683">
    <property type="entry name" value="Gfo/Idh/MocA-like_OxRdtase_N"/>
</dbReference>
<keyword evidence="6" id="KW-1185">Reference proteome</keyword>
<evidence type="ECO:0000256" key="2">
    <source>
        <dbReference type="ARBA" id="ARBA00023002"/>
    </source>
</evidence>
<dbReference type="Pfam" id="PF22725">
    <property type="entry name" value="GFO_IDH_MocA_C3"/>
    <property type="match status" value="1"/>
</dbReference>
<name>A0A840NVZ0_9ACTN</name>
<keyword evidence="2" id="KW-0560">Oxidoreductase</keyword>
<reference evidence="5 6" key="1">
    <citation type="submission" date="2020-08" db="EMBL/GenBank/DDBJ databases">
        <title>Genomic Encyclopedia of Type Strains, Phase IV (KMG-IV): sequencing the most valuable type-strain genomes for metagenomic binning, comparative biology and taxonomic classification.</title>
        <authorList>
            <person name="Goeker M."/>
        </authorList>
    </citation>
    <scope>NUCLEOTIDE SEQUENCE [LARGE SCALE GENOMIC DNA]</scope>
    <source>
        <strain evidence="5 6">DSM 45615</strain>
    </source>
</reference>
<dbReference type="Gene3D" id="3.40.50.720">
    <property type="entry name" value="NAD(P)-binding Rossmann-like Domain"/>
    <property type="match status" value="1"/>
</dbReference>
<dbReference type="EMBL" id="JACHGN010000005">
    <property type="protein sequence ID" value="MBB5132974.1"/>
    <property type="molecule type" value="Genomic_DNA"/>
</dbReference>
<accession>A0A840NVZ0</accession>
<dbReference type="PANTHER" id="PTHR43708">
    <property type="entry name" value="CONSERVED EXPRESSED OXIDOREDUCTASE (EUROFUNG)"/>
    <property type="match status" value="1"/>
</dbReference>
<comment type="similarity">
    <text evidence="1">Belongs to the Gfo/Idh/MocA family.</text>
</comment>
<evidence type="ECO:0000313" key="6">
    <source>
        <dbReference type="Proteomes" id="UP000578449"/>
    </source>
</evidence>
<sequence>MMSDVPELVPDPPVRCKDFTIGAIGAGFIMADVQLAAYRSAGFTVHALASRTQARAAEVAARWDIPVVHATPEALIEDERVEILDIAFPPHLQPALIRHALRQPHIKGILAQKPFALSLDDARALVEEAEAAGKPLSINQNMRYDQSIRVLKQLIDRGELGEIVTATIDMRAVPHWQEFLRDYDRLTLVNMSVHHLDALRFLLGEPVDVYTAARTDPRTAFPHTDGIVASTIRFESGALAVSLEDVWTGPIERGVDSDVRIRWRVEGTAGLAQGTIGWPDYPEGSPSTLRYSSEGTGGRWEEPVWSTRWFPDGFAGVMEQLQYAVAHGECPELDARDNLRTMALVEAAYRSIEERRAVPVAEFI</sequence>
<dbReference type="Proteomes" id="UP000578449">
    <property type="component" value="Unassembled WGS sequence"/>
</dbReference>
<dbReference type="SUPFAM" id="SSF51735">
    <property type="entry name" value="NAD(P)-binding Rossmann-fold domains"/>
    <property type="match status" value="1"/>
</dbReference>